<dbReference type="EMBL" id="JBEPLO010000008">
    <property type="protein sequence ID" value="MET3557841.1"/>
    <property type="molecule type" value="Genomic_DNA"/>
</dbReference>
<comment type="caution">
    <text evidence="2">The sequence shown here is derived from an EMBL/GenBank/DDBJ whole genome shotgun (WGS) entry which is preliminary data.</text>
</comment>
<dbReference type="InterPro" id="IPR000086">
    <property type="entry name" value="NUDIX_hydrolase_dom"/>
</dbReference>
<keyword evidence="3" id="KW-1185">Reference proteome</keyword>
<feature type="domain" description="Nudix hydrolase" evidence="1">
    <location>
        <begin position="30"/>
        <end position="159"/>
    </location>
</feature>
<accession>A0ABV2FH05</accession>
<dbReference type="Proteomes" id="UP001549122">
    <property type="component" value="Unassembled WGS sequence"/>
</dbReference>
<evidence type="ECO:0000313" key="3">
    <source>
        <dbReference type="Proteomes" id="UP001549122"/>
    </source>
</evidence>
<dbReference type="PROSITE" id="PS51462">
    <property type="entry name" value="NUDIX"/>
    <property type="match status" value="1"/>
</dbReference>
<dbReference type="SUPFAM" id="SSF55811">
    <property type="entry name" value="Nudix"/>
    <property type="match status" value="1"/>
</dbReference>
<dbReference type="PANTHER" id="PTHR10885:SF0">
    <property type="entry name" value="ISOPENTENYL-DIPHOSPHATE DELTA-ISOMERASE"/>
    <property type="match status" value="1"/>
</dbReference>
<organism evidence="2 3">
    <name type="scientific">Streptococcus rupicaprae</name>
    <dbReference type="NCBI Taxonomy" id="759619"/>
    <lineage>
        <taxon>Bacteria</taxon>
        <taxon>Bacillati</taxon>
        <taxon>Bacillota</taxon>
        <taxon>Bacilli</taxon>
        <taxon>Lactobacillales</taxon>
        <taxon>Streptococcaceae</taxon>
        <taxon>Streptococcus</taxon>
    </lineage>
</organism>
<keyword evidence="2" id="KW-0413">Isomerase</keyword>
<name>A0ABV2FH05_9STRE</name>
<dbReference type="InterPro" id="IPR015797">
    <property type="entry name" value="NUDIX_hydrolase-like_dom_sf"/>
</dbReference>
<dbReference type="Pfam" id="PF00293">
    <property type="entry name" value="NUDIX"/>
    <property type="match status" value="1"/>
</dbReference>
<dbReference type="GO" id="GO:0016853">
    <property type="term" value="F:isomerase activity"/>
    <property type="evidence" value="ECO:0007669"/>
    <property type="project" value="UniProtKB-KW"/>
</dbReference>
<dbReference type="Gene3D" id="3.90.79.10">
    <property type="entry name" value="Nucleoside Triphosphate Pyrophosphohydrolase"/>
    <property type="match status" value="1"/>
</dbReference>
<sequence length="161" mass="18811">MEIWDIYDQRNQKTGQTIERSRVQELKVGQYHACVNGLLYDQEGQLLVQQRSFSKETSPGIWDIFTGGSLLAGESPEQAISREVAEELSLHDLDFSYLGYEVRPDIKCIMHYYKALIPEQAKKNLLIQTSEVERIAWIAIEEAERLVEERIFDRKWLKKSF</sequence>
<dbReference type="PANTHER" id="PTHR10885">
    <property type="entry name" value="ISOPENTENYL-DIPHOSPHATE DELTA-ISOMERASE"/>
    <property type="match status" value="1"/>
</dbReference>
<dbReference type="RefSeq" id="WP_354364741.1">
    <property type="nucleotide sequence ID" value="NZ_JBEPLO010000008.1"/>
</dbReference>
<protein>
    <submittedName>
        <fullName evidence="2">Isopentenyldiphosphate isomerase</fullName>
    </submittedName>
</protein>
<gene>
    <name evidence="2" type="ORF">ABID29_000953</name>
</gene>
<evidence type="ECO:0000259" key="1">
    <source>
        <dbReference type="PROSITE" id="PS51462"/>
    </source>
</evidence>
<evidence type="ECO:0000313" key="2">
    <source>
        <dbReference type="EMBL" id="MET3557841.1"/>
    </source>
</evidence>
<proteinExistence type="predicted"/>
<reference evidence="2 3" key="1">
    <citation type="submission" date="2024-06" db="EMBL/GenBank/DDBJ databases">
        <title>Genomic Encyclopedia of Type Strains, Phase IV (KMG-IV): sequencing the most valuable type-strain genomes for metagenomic binning, comparative biology and taxonomic classification.</title>
        <authorList>
            <person name="Goeker M."/>
        </authorList>
    </citation>
    <scope>NUCLEOTIDE SEQUENCE [LARGE SCALE GENOMIC DNA]</scope>
    <source>
        <strain evidence="2 3">DSM 28303</strain>
    </source>
</reference>